<dbReference type="PANTHER" id="PTHR47966">
    <property type="entry name" value="BETA-SITE APP-CLEAVING ENZYME, ISOFORM A-RELATED"/>
    <property type="match status" value="1"/>
</dbReference>
<sequence>MYVAQLFAVLALVAQAVALPLDQPTTNLLALAEPVTIPITRKVNLVSPDTVPAGGEANMRAMTTGAIGTQGVLNRANVMYTVNVNIGTPPQTLEVQLDTGSRALWVHSNPCQAECPSKPGFNRGASSTYNNTGETYRMDYPVTHVTGEVGTDTVSLGGNAVPKQEFGVALPLVPRPEVELAGNARLDLTFSGVPYRIAAEDMYQFRGKANTSSMEETCFGNIFGWI</sequence>
<dbReference type="InterPro" id="IPR001461">
    <property type="entry name" value="Aspartic_peptidase_A1"/>
</dbReference>
<dbReference type="AlphaFoldDB" id="A0AA48L6N4"/>
<dbReference type="GO" id="GO:0006508">
    <property type="term" value="P:proteolysis"/>
    <property type="evidence" value="ECO:0007669"/>
    <property type="project" value="InterPro"/>
</dbReference>
<dbReference type="InterPro" id="IPR033121">
    <property type="entry name" value="PEPTIDASE_A1"/>
</dbReference>
<dbReference type="InterPro" id="IPR034164">
    <property type="entry name" value="Pepsin-like_dom"/>
</dbReference>
<feature type="domain" description="Peptidase A1" evidence="4">
    <location>
        <begin position="80"/>
        <end position="226"/>
    </location>
</feature>
<proteinExistence type="inferred from homology"/>
<evidence type="ECO:0000256" key="3">
    <source>
        <dbReference type="SAM" id="SignalP"/>
    </source>
</evidence>
<dbReference type="PROSITE" id="PS51767">
    <property type="entry name" value="PEPTIDASE_A1"/>
    <property type="match status" value="1"/>
</dbReference>
<accession>A0AA48L6N4</accession>
<protein>
    <recommendedName>
        <fullName evidence="4">Peptidase A1 domain-containing protein</fullName>
    </recommendedName>
</protein>
<evidence type="ECO:0000256" key="1">
    <source>
        <dbReference type="ARBA" id="ARBA00007447"/>
    </source>
</evidence>
<evidence type="ECO:0000313" key="5">
    <source>
        <dbReference type="EMBL" id="BEI92878.1"/>
    </source>
</evidence>
<feature type="signal peptide" evidence="3">
    <location>
        <begin position="1"/>
        <end position="18"/>
    </location>
</feature>
<feature type="chain" id="PRO_5041322534" description="Peptidase A1 domain-containing protein" evidence="3">
    <location>
        <begin position="19"/>
        <end position="226"/>
    </location>
</feature>
<dbReference type="GO" id="GO:0004190">
    <property type="term" value="F:aspartic-type endopeptidase activity"/>
    <property type="evidence" value="ECO:0007669"/>
    <property type="project" value="InterPro"/>
</dbReference>
<comment type="similarity">
    <text evidence="1">Belongs to the peptidase A1 family.</text>
</comment>
<keyword evidence="3" id="KW-0732">Signal</keyword>
<evidence type="ECO:0000313" key="6">
    <source>
        <dbReference type="Proteomes" id="UP001233271"/>
    </source>
</evidence>
<feature type="disulfide bond" evidence="2">
    <location>
        <begin position="111"/>
        <end position="115"/>
    </location>
</feature>
<dbReference type="SUPFAM" id="SSF50630">
    <property type="entry name" value="Acid proteases"/>
    <property type="match status" value="1"/>
</dbReference>
<dbReference type="InterPro" id="IPR021109">
    <property type="entry name" value="Peptidase_aspartic_dom_sf"/>
</dbReference>
<dbReference type="Proteomes" id="UP001233271">
    <property type="component" value="Chromosome 5"/>
</dbReference>
<dbReference type="RefSeq" id="XP_060458143.1">
    <property type="nucleotide sequence ID" value="XM_060601672.1"/>
</dbReference>
<dbReference type="Gene3D" id="2.40.70.10">
    <property type="entry name" value="Acid Proteases"/>
    <property type="match status" value="1"/>
</dbReference>
<keyword evidence="6" id="KW-1185">Reference proteome</keyword>
<dbReference type="KEGG" id="ccac:CcaHIS019_0505060"/>
<evidence type="ECO:0000256" key="2">
    <source>
        <dbReference type="PIRSR" id="PIRSR601461-2"/>
    </source>
</evidence>
<dbReference type="Pfam" id="PF00026">
    <property type="entry name" value="Asp"/>
    <property type="match status" value="1"/>
</dbReference>
<organism evidence="5 6">
    <name type="scientific">Cutaneotrichosporon cavernicola</name>
    <dbReference type="NCBI Taxonomy" id="279322"/>
    <lineage>
        <taxon>Eukaryota</taxon>
        <taxon>Fungi</taxon>
        <taxon>Dikarya</taxon>
        <taxon>Basidiomycota</taxon>
        <taxon>Agaricomycotina</taxon>
        <taxon>Tremellomycetes</taxon>
        <taxon>Trichosporonales</taxon>
        <taxon>Trichosporonaceae</taxon>
        <taxon>Cutaneotrichosporon</taxon>
    </lineage>
</organism>
<dbReference type="GeneID" id="85496748"/>
<reference evidence="5" key="1">
    <citation type="journal article" date="2023" name="BMC Genomics">
        <title>Chromosome-level genome assemblies of Cutaneotrichosporon spp. (Trichosporonales, Basidiomycota) reveal imbalanced evolution between nucleotide sequences and chromosome synteny.</title>
        <authorList>
            <person name="Kobayashi Y."/>
            <person name="Kayamori A."/>
            <person name="Aoki K."/>
            <person name="Shiwa Y."/>
            <person name="Matsutani M."/>
            <person name="Fujita N."/>
            <person name="Sugita T."/>
            <person name="Iwasaki W."/>
            <person name="Tanaka N."/>
            <person name="Takashima M."/>
        </authorList>
    </citation>
    <scope>NUCLEOTIDE SEQUENCE</scope>
    <source>
        <strain evidence="5">HIS019</strain>
    </source>
</reference>
<dbReference type="EMBL" id="AP028216">
    <property type="protein sequence ID" value="BEI92878.1"/>
    <property type="molecule type" value="Genomic_DNA"/>
</dbReference>
<evidence type="ECO:0000259" key="4">
    <source>
        <dbReference type="PROSITE" id="PS51767"/>
    </source>
</evidence>
<name>A0AA48L6N4_9TREE</name>
<gene>
    <name evidence="5" type="primary">APR1</name>
    <name evidence="5" type="ORF">CcaverHIS019_0505060</name>
</gene>
<dbReference type="CDD" id="cd05471">
    <property type="entry name" value="pepsin_like"/>
    <property type="match status" value="1"/>
</dbReference>
<dbReference type="PANTHER" id="PTHR47966:SF51">
    <property type="entry name" value="BETA-SITE APP-CLEAVING ENZYME, ISOFORM A-RELATED"/>
    <property type="match status" value="1"/>
</dbReference>
<keyword evidence="2" id="KW-1015">Disulfide bond</keyword>